<comment type="caution">
    <text evidence="1">The sequence shown here is derived from an EMBL/GenBank/DDBJ whole genome shotgun (WGS) entry which is preliminary data.</text>
</comment>
<name>A0A9W4T308_9GLOM</name>
<dbReference type="EMBL" id="CAMKVN010005264">
    <property type="protein sequence ID" value="CAI2188544.1"/>
    <property type="molecule type" value="Genomic_DNA"/>
</dbReference>
<dbReference type="AlphaFoldDB" id="A0A9W4T308"/>
<keyword evidence="2" id="KW-1185">Reference proteome</keyword>
<reference evidence="1" key="1">
    <citation type="submission" date="2022-08" db="EMBL/GenBank/DDBJ databases">
        <authorList>
            <person name="Kallberg Y."/>
            <person name="Tangrot J."/>
            <person name="Rosling A."/>
        </authorList>
    </citation>
    <scope>NUCLEOTIDE SEQUENCE</scope>
    <source>
        <strain evidence="1">Wild A</strain>
    </source>
</reference>
<organism evidence="1 2">
    <name type="scientific">Funneliformis geosporum</name>
    <dbReference type="NCBI Taxonomy" id="1117311"/>
    <lineage>
        <taxon>Eukaryota</taxon>
        <taxon>Fungi</taxon>
        <taxon>Fungi incertae sedis</taxon>
        <taxon>Mucoromycota</taxon>
        <taxon>Glomeromycotina</taxon>
        <taxon>Glomeromycetes</taxon>
        <taxon>Glomerales</taxon>
        <taxon>Glomeraceae</taxon>
        <taxon>Funneliformis</taxon>
    </lineage>
</organism>
<evidence type="ECO:0000313" key="1">
    <source>
        <dbReference type="EMBL" id="CAI2188544.1"/>
    </source>
</evidence>
<feature type="non-terminal residue" evidence="1">
    <location>
        <position position="1"/>
    </location>
</feature>
<evidence type="ECO:0000313" key="2">
    <source>
        <dbReference type="Proteomes" id="UP001153678"/>
    </source>
</evidence>
<protein>
    <submittedName>
        <fullName evidence="1">672_t:CDS:1</fullName>
    </submittedName>
</protein>
<dbReference type="Proteomes" id="UP001153678">
    <property type="component" value="Unassembled WGS sequence"/>
</dbReference>
<accession>A0A9W4T308</accession>
<gene>
    <name evidence="1" type="ORF">FWILDA_LOCUS13633</name>
</gene>
<proteinExistence type="predicted"/>
<sequence length="46" mass="5175">INGESTNSTLDYSRVNEESMLSHSLDDVVSTLSYNRVNVESKIKLE</sequence>